<dbReference type="AlphaFoldDB" id="A0A424YAW6"/>
<dbReference type="Pfam" id="PF01225">
    <property type="entry name" value="Mur_ligase"/>
    <property type="match status" value="1"/>
</dbReference>
<dbReference type="GO" id="GO:0008766">
    <property type="term" value="F:UDP-N-acetylmuramoylalanyl-D-glutamyl-2,6-diaminopimelate-D-alanyl-D-alanine ligase activity"/>
    <property type="evidence" value="ECO:0007669"/>
    <property type="project" value="RHEA"/>
</dbReference>
<reference evidence="15 16" key="1">
    <citation type="submission" date="2018-08" db="EMBL/GenBank/DDBJ databases">
        <title>The metabolism and importance of syntrophic acetate oxidation coupled to methane or sulfide production in haloalkaline environments.</title>
        <authorList>
            <person name="Timmers P.H.A."/>
            <person name="Vavourakis C.D."/>
            <person name="Sorokin D.Y."/>
            <person name="Sinninghe Damste J.S."/>
            <person name="Muyzer G."/>
            <person name="Stams A.J.M."/>
            <person name="Plugge C.M."/>
        </authorList>
    </citation>
    <scope>NUCLEOTIDE SEQUENCE [LARGE SCALE GENOMIC DNA]</scope>
    <source>
        <strain evidence="15">MSAO_Bac1</strain>
    </source>
</reference>
<dbReference type="GO" id="GO:0005524">
    <property type="term" value="F:ATP binding"/>
    <property type="evidence" value="ECO:0007669"/>
    <property type="project" value="UniProtKB-UniRule"/>
</dbReference>
<dbReference type="NCBIfam" id="TIGR01143">
    <property type="entry name" value="murF"/>
    <property type="match status" value="1"/>
</dbReference>
<keyword evidence="2 10" id="KW-0436">Ligase</keyword>
<comment type="caution">
    <text evidence="15">The sequence shown here is derived from an EMBL/GenBank/DDBJ whole genome shotgun (WGS) entry which is preliminary data.</text>
</comment>
<dbReference type="GO" id="GO:0051301">
    <property type="term" value="P:cell division"/>
    <property type="evidence" value="ECO:0007669"/>
    <property type="project" value="UniProtKB-KW"/>
</dbReference>
<dbReference type="SUPFAM" id="SSF53244">
    <property type="entry name" value="MurD-like peptide ligases, peptide-binding domain"/>
    <property type="match status" value="1"/>
</dbReference>
<keyword evidence="6 10" id="KW-0133">Cell shape</keyword>
<dbReference type="InterPro" id="IPR051046">
    <property type="entry name" value="MurCDEF_CellWall_CoF430Synth"/>
</dbReference>
<dbReference type="EC" id="6.3.2.10" evidence="10 11"/>
<feature type="domain" description="Mur ligase N-terminal catalytic" evidence="12">
    <location>
        <begin position="26"/>
        <end position="101"/>
    </location>
</feature>
<evidence type="ECO:0000256" key="8">
    <source>
        <dbReference type="ARBA" id="ARBA00023306"/>
    </source>
</evidence>
<dbReference type="Gene3D" id="3.40.1190.10">
    <property type="entry name" value="Mur-like, catalytic domain"/>
    <property type="match status" value="1"/>
</dbReference>
<dbReference type="Pfam" id="PF08245">
    <property type="entry name" value="Mur_ligase_M"/>
    <property type="match status" value="1"/>
</dbReference>
<evidence type="ECO:0000256" key="5">
    <source>
        <dbReference type="ARBA" id="ARBA00022840"/>
    </source>
</evidence>
<dbReference type="InterPro" id="IPR013221">
    <property type="entry name" value="Mur_ligase_cen"/>
</dbReference>
<protein>
    <recommendedName>
        <fullName evidence="10 11">UDP-N-acetylmuramoyl-tripeptide--D-alanyl-D-alanine ligase</fullName>
        <ecNumber evidence="10 11">6.3.2.10</ecNumber>
    </recommendedName>
    <alternativeName>
        <fullName evidence="10">D-alanyl-D-alanine-adding enzyme</fullName>
    </alternativeName>
</protein>
<dbReference type="Gene3D" id="3.90.190.20">
    <property type="entry name" value="Mur ligase, C-terminal domain"/>
    <property type="match status" value="1"/>
</dbReference>
<evidence type="ECO:0000256" key="1">
    <source>
        <dbReference type="ARBA" id="ARBA00022490"/>
    </source>
</evidence>
<accession>A0A424YAW6</accession>
<evidence type="ECO:0000256" key="2">
    <source>
        <dbReference type="ARBA" id="ARBA00022598"/>
    </source>
</evidence>
<dbReference type="Pfam" id="PF02875">
    <property type="entry name" value="Mur_ligase_C"/>
    <property type="match status" value="1"/>
</dbReference>
<dbReference type="PANTHER" id="PTHR43024">
    <property type="entry name" value="UDP-N-ACETYLMURAMOYL-TRIPEPTIDE--D-ALANYL-D-ALANINE LIGASE"/>
    <property type="match status" value="1"/>
</dbReference>
<dbReference type="InterPro" id="IPR035911">
    <property type="entry name" value="MurE/MurF_N"/>
</dbReference>
<dbReference type="EMBL" id="QZAA01000235">
    <property type="protein sequence ID" value="RQD73798.1"/>
    <property type="molecule type" value="Genomic_DNA"/>
</dbReference>
<feature type="binding site" evidence="10">
    <location>
        <begin position="114"/>
        <end position="120"/>
    </location>
    <ligand>
        <name>ATP</name>
        <dbReference type="ChEBI" id="CHEBI:30616"/>
    </ligand>
</feature>
<keyword evidence="5 10" id="KW-0067">ATP-binding</keyword>
<evidence type="ECO:0000256" key="3">
    <source>
        <dbReference type="ARBA" id="ARBA00022618"/>
    </source>
</evidence>
<dbReference type="GO" id="GO:0047480">
    <property type="term" value="F:UDP-N-acetylmuramoyl-tripeptide-D-alanyl-D-alanine ligase activity"/>
    <property type="evidence" value="ECO:0007669"/>
    <property type="project" value="UniProtKB-UniRule"/>
</dbReference>
<dbReference type="GO" id="GO:0008360">
    <property type="term" value="P:regulation of cell shape"/>
    <property type="evidence" value="ECO:0007669"/>
    <property type="project" value="UniProtKB-KW"/>
</dbReference>
<evidence type="ECO:0000256" key="10">
    <source>
        <dbReference type="HAMAP-Rule" id="MF_02019"/>
    </source>
</evidence>
<dbReference type="InterPro" id="IPR004101">
    <property type="entry name" value="Mur_ligase_C"/>
</dbReference>
<evidence type="ECO:0000313" key="15">
    <source>
        <dbReference type="EMBL" id="RQD73798.1"/>
    </source>
</evidence>
<keyword evidence="3 10" id="KW-0132">Cell division</keyword>
<comment type="catalytic activity">
    <reaction evidence="10 11">
        <text>D-alanyl-D-alanine + UDP-N-acetyl-alpha-D-muramoyl-L-alanyl-gamma-D-glutamyl-meso-2,6-diaminopimelate + ATP = UDP-N-acetyl-alpha-D-muramoyl-L-alanyl-gamma-D-glutamyl-meso-2,6-diaminopimeloyl-D-alanyl-D-alanine + ADP + phosphate + H(+)</text>
        <dbReference type="Rhea" id="RHEA:28374"/>
        <dbReference type="ChEBI" id="CHEBI:15378"/>
        <dbReference type="ChEBI" id="CHEBI:30616"/>
        <dbReference type="ChEBI" id="CHEBI:43474"/>
        <dbReference type="ChEBI" id="CHEBI:57822"/>
        <dbReference type="ChEBI" id="CHEBI:61386"/>
        <dbReference type="ChEBI" id="CHEBI:83905"/>
        <dbReference type="ChEBI" id="CHEBI:456216"/>
        <dbReference type="EC" id="6.3.2.10"/>
    </reaction>
</comment>
<evidence type="ECO:0000256" key="6">
    <source>
        <dbReference type="ARBA" id="ARBA00022960"/>
    </source>
</evidence>
<comment type="pathway">
    <text evidence="10 11">Cell wall biogenesis; peptidoglycan biosynthesis.</text>
</comment>
<dbReference type="UniPathway" id="UPA00219"/>
<evidence type="ECO:0000259" key="13">
    <source>
        <dbReference type="Pfam" id="PF02875"/>
    </source>
</evidence>
<dbReference type="HAMAP" id="MF_02019">
    <property type="entry name" value="MurF"/>
    <property type="match status" value="1"/>
</dbReference>
<evidence type="ECO:0000259" key="12">
    <source>
        <dbReference type="Pfam" id="PF01225"/>
    </source>
</evidence>
<gene>
    <name evidence="10" type="primary">murF</name>
    <name evidence="15" type="ORF">D5R97_08825</name>
</gene>
<evidence type="ECO:0000256" key="9">
    <source>
        <dbReference type="ARBA" id="ARBA00023316"/>
    </source>
</evidence>
<dbReference type="InterPro" id="IPR005863">
    <property type="entry name" value="UDP-N-AcMur_synth"/>
</dbReference>
<dbReference type="GO" id="GO:0005737">
    <property type="term" value="C:cytoplasm"/>
    <property type="evidence" value="ECO:0007669"/>
    <property type="project" value="UniProtKB-SubCell"/>
</dbReference>
<organism evidence="15 16">
    <name type="scientific">Candidatus Syntrophonatronum acetioxidans</name>
    <dbReference type="NCBI Taxonomy" id="1795816"/>
    <lineage>
        <taxon>Bacteria</taxon>
        <taxon>Bacillati</taxon>
        <taxon>Bacillota</taxon>
        <taxon>Clostridia</taxon>
        <taxon>Eubacteriales</taxon>
        <taxon>Syntrophomonadaceae</taxon>
        <taxon>Candidatus Syntrophonatronum</taxon>
    </lineage>
</organism>
<evidence type="ECO:0000256" key="7">
    <source>
        <dbReference type="ARBA" id="ARBA00022984"/>
    </source>
</evidence>
<dbReference type="GO" id="GO:0009252">
    <property type="term" value="P:peptidoglycan biosynthetic process"/>
    <property type="evidence" value="ECO:0007669"/>
    <property type="project" value="UniProtKB-UniRule"/>
</dbReference>
<name>A0A424YAW6_9FIRM</name>
<proteinExistence type="inferred from homology"/>
<keyword evidence="4 10" id="KW-0547">Nucleotide-binding</keyword>
<keyword evidence="7 10" id="KW-0573">Peptidoglycan synthesis</keyword>
<evidence type="ECO:0000256" key="4">
    <source>
        <dbReference type="ARBA" id="ARBA00022741"/>
    </source>
</evidence>
<evidence type="ECO:0000313" key="16">
    <source>
        <dbReference type="Proteomes" id="UP000285138"/>
    </source>
</evidence>
<evidence type="ECO:0000256" key="11">
    <source>
        <dbReference type="RuleBase" id="RU004136"/>
    </source>
</evidence>
<keyword evidence="1 10" id="KW-0963">Cytoplasm</keyword>
<feature type="domain" description="Mur ligase C-terminal" evidence="13">
    <location>
        <begin position="320"/>
        <end position="445"/>
    </location>
</feature>
<dbReference type="Gene3D" id="3.40.1390.10">
    <property type="entry name" value="MurE/MurF, N-terminal domain"/>
    <property type="match status" value="1"/>
</dbReference>
<comment type="function">
    <text evidence="10 11">Involved in cell wall formation. Catalyzes the final step in the synthesis of UDP-N-acetylmuramoyl-pentapeptide, the precursor of murein.</text>
</comment>
<dbReference type="InterPro" id="IPR000713">
    <property type="entry name" value="Mur_ligase_N"/>
</dbReference>
<dbReference type="SUPFAM" id="SSF63418">
    <property type="entry name" value="MurE/MurF N-terminal domain"/>
    <property type="match status" value="1"/>
</dbReference>
<evidence type="ECO:0000259" key="14">
    <source>
        <dbReference type="Pfam" id="PF08245"/>
    </source>
</evidence>
<dbReference type="SUPFAM" id="SSF53623">
    <property type="entry name" value="MurD-like peptide ligases, catalytic domain"/>
    <property type="match status" value="1"/>
</dbReference>
<dbReference type="InterPro" id="IPR036615">
    <property type="entry name" value="Mur_ligase_C_dom_sf"/>
</dbReference>
<comment type="subcellular location">
    <subcellularLocation>
        <location evidence="10 11">Cytoplasm</location>
    </subcellularLocation>
</comment>
<keyword evidence="9 10" id="KW-0961">Cell wall biogenesis/degradation</keyword>
<dbReference type="GO" id="GO:0071555">
    <property type="term" value="P:cell wall organization"/>
    <property type="evidence" value="ECO:0007669"/>
    <property type="project" value="UniProtKB-KW"/>
</dbReference>
<feature type="domain" description="Mur ligase central" evidence="14">
    <location>
        <begin position="112"/>
        <end position="297"/>
    </location>
</feature>
<comment type="similarity">
    <text evidence="10">Belongs to the MurCDEF family. MurF subfamily.</text>
</comment>
<dbReference type="Proteomes" id="UP000285138">
    <property type="component" value="Unassembled WGS sequence"/>
</dbReference>
<dbReference type="InterPro" id="IPR036565">
    <property type="entry name" value="Mur-like_cat_sf"/>
</dbReference>
<dbReference type="PANTHER" id="PTHR43024:SF1">
    <property type="entry name" value="UDP-N-ACETYLMURAMOYL-TRIPEPTIDE--D-ALANYL-D-ALANINE LIGASE"/>
    <property type="match status" value="1"/>
</dbReference>
<sequence>MAELFIKEIIEATGGTLLQGDLDIVVKGFSIDTRSLKPGEFFIPLKGDNTDGHQFVRDALGKGASGAFISREMEDEVLPSGGAVIKVSDTLLALQQLSRYHREKMKVKIIGITGSAGKTTTKDLLASILNIKYKTLKTECNLNNHIGLPLMLLQLLPEHQFGVLEMGMRGQGEIRLLAELSRPQAGIITNIGEAHFELLGSLEAIARAKGELLEVMGTRGVAVLNGDNRWLRSLGEKFPGKVVYFGLNNKVEFQGYDVVYQGTGTHFKVLIEDREEEFFMPLPGEQNLYNALAALSCALYLGITPEEVRKGLGAPHLTGMRLEVTETPWGATLINDAYNANLSSTKASLKTLAMIGKDSRQIAVLGDMLELGSISEKSHREVGDFAVELGVDFLLGLGNLMLLAVEKAREKGLENAWHFWEHGELIKTLERIIQPGDFILIKGSRGMRMEKVVDLLKDRDRGE</sequence>
<keyword evidence="8 10" id="KW-0131">Cell cycle</keyword>